<dbReference type="EMBL" id="FNFC01000009">
    <property type="protein sequence ID" value="SDJ77258.1"/>
    <property type="molecule type" value="Genomic_DNA"/>
</dbReference>
<dbReference type="Proteomes" id="UP000198856">
    <property type="component" value="Unassembled WGS sequence"/>
</dbReference>
<evidence type="ECO:0000313" key="1">
    <source>
        <dbReference type="EMBL" id="SDJ77258.1"/>
    </source>
</evidence>
<dbReference type="STRING" id="890420.SAMN05216226_1096"/>
<keyword evidence="2" id="KW-1185">Reference proteome</keyword>
<name>A0A1G8WG27_9EURY</name>
<gene>
    <name evidence="1" type="ORF">SAMN05216226_1096</name>
</gene>
<sequence>MFTLDVDRFTFELKDGALKHVGASNKSATAKLYDVESAEVREFGDERVKITCEDDSGNEIEVALGPEAASDVAQELTQLEAESEVFE</sequence>
<dbReference type="OrthoDB" id="194131at2157"/>
<dbReference type="RefSeq" id="WP_092702573.1">
    <property type="nucleotide sequence ID" value="NZ_FNFC01000009.1"/>
</dbReference>
<accession>A0A1G8WG27</accession>
<dbReference type="AlphaFoldDB" id="A0A1G8WG27"/>
<protein>
    <submittedName>
        <fullName evidence="1">Uncharacterized protein</fullName>
    </submittedName>
</protein>
<proteinExistence type="predicted"/>
<reference evidence="1 2" key="1">
    <citation type="submission" date="2016-10" db="EMBL/GenBank/DDBJ databases">
        <authorList>
            <person name="de Groot N.N."/>
        </authorList>
    </citation>
    <scope>NUCLEOTIDE SEQUENCE [LARGE SCALE GENOMIC DNA]</scope>
    <source>
        <strain evidence="1 2">IBRC-M10015</strain>
    </source>
</reference>
<organism evidence="1 2">
    <name type="scientific">Halovenus aranensis</name>
    <dbReference type="NCBI Taxonomy" id="890420"/>
    <lineage>
        <taxon>Archaea</taxon>
        <taxon>Methanobacteriati</taxon>
        <taxon>Methanobacteriota</taxon>
        <taxon>Stenosarchaea group</taxon>
        <taxon>Halobacteria</taxon>
        <taxon>Halobacteriales</taxon>
        <taxon>Haloarculaceae</taxon>
        <taxon>Halovenus</taxon>
    </lineage>
</organism>
<evidence type="ECO:0000313" key="2">
    <source>
        <dbReference type="Proteomes" id="UP000198856"/>
    </source>
</evidence>